<protein>
    <submittedName>
        <fullName evidence="1">Uncharacterized protein</fullName>
    </submittedName>
</protein>
<dbReference type="EMBL" id="MYFO01000064">
    <property type="protein sequence ID" value="TFE82888.1"/>
    <property type="molecule type" value="Genomic_DNA"/>
</dbReference>
<gene>
    <name evidence="1" type="ORF">B5M42_24270</name>
</gene>
<proteinExistence type="predicted"/>
<organism evidence="1 2">
    <name type="scientific">Paenibacillus athensensis</name>
    <dbReference type="NCBI Taxonomy" id="1967502"/>
    <lineage>
        <taxon>Bacteria</taxon>
        <taxon>Bacillati</taxon>
        <taxon>Bacillota</taxon>
        <taxon>Bacilli</taxon>
        <taxon>Bacillales</taxon>
        <taxon>Paenibacillaceae</taxon>
        <taxon>Paenibacillus</taxon>
    </lineage>
</organism>
<dbReference type="AlphaFoldDB" id="A0A4Y8PQ06"/>
<evidence type="ECO:0000313" key="1">
    <source>
        <dbReference type="EMBL" id="TFE82888.1"/>
    </source>
</evidence>
<dbReference type="OrthoDB" id="2629334at2"/>
<accession>A0A4Y8PQ06</accession>
<name>A0A4Y8PQ06_9BACL</name>
<dbReference type="RefSeq" id="WP_134757644.1">
    <property type="nucleotide sequence ID" value="NZ_MYFO02000004.1"/>
</dbReference>
<comment type="caution">
    <text evidence="1">The sequence shown here is derived from an EMBL/GenBank/DDBJ whole genome shotgun (WGS) entry which is preliminary data.</text>
</comment>
<dbReference type="Proteomes" id="UP000298246">
    <property type="component" value="Unassembled WGS sequence"/>
</dbReference>
<evidence type="ECO:0000313" key="2">
    <source>
        <dbReference type="Proteomes" id="UP000298246"/>
    </source>
</evidence>
<keyword evidence="2" id="KW-1185">Reference proteome</keyword>
<sequence length="85" mass="9767">MISDEQLDALRVEGTFLRVVRDVNPENDVRGYVVAWDDESVLIRKRSRKVVKLRRSYVYQPYTEPRPAEFTLPAAGGELEQADGE</sequence>
<reference evidence="1 2" key="1">
    <citation type="submission" date="2017-03" db="EMBL/GenBank/DDBJ databases">
        <title>Isolation of Levoglucosan Utilizing Bacteria.</title>
        <authorList>
            <person name="Arya A.S."/>
        </authorList>
    </citation>
    <scope>NUCLEOTIDE SEQUENCE [LARGE SCALE GENOMIC DNA]</scope>
    <source>
        <strain evidence="1 2">MEC069</strain>
    </source>
</reference>